<dbReference type="PANTHER" id="PTHR12287:SF23">
    <property type="entry name" value="AROUSER, ISOFORM A-RELATED"/>
    <property type="match status" value="1"/>
</dbReference>
<reference evidence="4" key="1">
    <citation type="submission" date="2016-04" db="UniProtKB">
        <authorList>
            <consortium name="WormBaseParasite"/>
        </authorList>
    </citation>
    <scope>IDENTIFICATION</scope>
</reference>
<dbReference type="InterPro" id="IPR039801">
    <property type="entry name" value="EPS8-like"/>
</dbReference>
<dbReference type="InterPro" id="IPR055093">
    <property type="entry name" value="EPS8_2nd"/>
</dbReference>
<dbReference type="GO" id="GO:0035023">
    <property type="term" value="P:regulation of Rho protein signal transduction"/>
    <property type="evidence" value="ECO:0007669"/>
    <property type="project" value="TreeGrafter"/>
</dbReference>
<name>A0A0N4YMX8_NIPBR</name>
<dbReference type="Proteomes" id="UP000271162">
    <property type="component" value="Unassembled WGS sequence"/>
</dbReference>
<organism evidence="4">
    <name type="scientific">Nippostrongylus brasiliensis</name>
    <name type="common">Rat hookworm</name>
    <dbReference type="NCBI Taxonomy" id="27835"/>
    <lineage>
        <taxon>Eukaryota</taxon>
        <taxon>Metazoa</taxon>
        <taxon>Ecdysozoa</taxon>
        <taxon>Nematoda</taxon>
        <taxon>Chromadorea</taxon>
        <taxon>Rhabditida</taxon>
        <taxon>Rhabditina</taxon>
        <taxon>Rhabditomorpha</taxon>
        <taxon>Strongyloidea</taxon>
        <taxon>Heligmosomidae</taxon>
        <taxon>Nippostrongylus</taxon>
    </lineage>
</organism>
<dbReference type="PANTHER" id="PTHR12287">
    <property type="entry name" value="EPIDERMAL GROWTH FACTOR RECEPTOR KINASE SUBSTRATE EPS8-RELATED PROTEIN"/>
    <property type="match status" value="1"/>
</dbReference>
<gene>
    <name evidence="2" type="ORF">NBR_LOCUS18569</name>
</gene>
<dbReference type="STRING" id="27835.A0A0N4YMX8"/>
<evidence type="ECO:0000313" key="4">
    <source>
        <dbReference type="WBParaSite" id="NBR_0001856801-mRNA-1"/>
    </source>
</evidence>
<dbReference type="GO" id="GO:0003779">
    <property type="term" value="F:actin binding"/>
    <property type="evidence" value="ECO:0007669"/>
    <property type="project" value="TreeGrafter"/>
</dbReference>
<proteinExistence type="predicted"/>
<dbReference type="WBParaSite" id="NBR_0001856801-mRNA-1">
    <property type="protein sequence ID" value="NBR_0001856801-mRNA-1"/>
    <property type="gene ID" value="NBR_0001856801"/>
</dbReference>
<feature type="domain" description="EPS8 spectrin-like" evidence="1">
    <location>
        <begin position="109"/>
        <end position="243"/>
    </location>
</feature>
<reference evidence="2 3" key="2">
    <citation type="submission" date="2018-11" db="EMBL/GenBank/DDBJ databases">
        <authorList>
            <consortium name="Pathogen Informatics"/>
        </authorList>
    </citation>
    <scope>NUCLEOTIDE SEQUENCE [LARGE SCALE GENOMIC DNA]</scope>
</reference>
<evidence type="ECO:0000313" key="2">
    <source>
        <dbReference type="EMBL" id="VDL82294.1"/>
    </source>
</evidence>
<evidence type="ECO:0000259" key="1">
    <source>
        <dbReference type="Pfam" id="PF22975"/>
    </source>
</evidence>
<sequence>MNLVLNKHDVIARRFLSEHILASRYPIRSSSRSETNNFQCNRVAATEVADDLQWYIRGQFKKVRNGRRNSGPSQSHRLPSGETKKTIDFLQYPTDDSSMHGDNSELFERDVNTLNRCFDDIERFVARIQSAAFAQRELEQQMRAQLPIEPEFVDIFRKFKLSFNLLAKLKNHIHEPNAPELLHFLFTPLTVILEACHWGLGRNIAPQIVSPLLSLEARELMQNCLTSKESDVWMSLGETWRTPP</sequence>
<protein>
    <submittedName>
        <fullName evidence="4">Protein unc-80 homolog</fullName>
    </submittedName>
</protein>
<accession>A0A0N4YMX8</accession>
<dbReference type="GO" id="GO:0005886">
    <property type="term" value="C:plasma membrane"/>
    <property type="evidence" value="ECO:0007669"/>
    <property type="project" value="TreeGrafter"/>
</dbReference>
<dbReference type="EMBL" id="UYSL01023522">
    <property type="protein sequence ID" value="VDL82294.1"/>
    <property type="molecule type" value="Genomic_DNA"/>
</dbReference>
<keyword evidence="3" id="KW-1185">Reference proteome</keyword>
<dbReference type="Pfam" id="PF22975">
    <property type="entry name" value="EPS8_2nd"/>
    <property type="match status" value="1"/>
</dbReference>
<dbReference type="GO" id="GO:0007266">
    <property type="term" value="P:Rho protein signal transduction"/>
    <property type="evidence" value="ECO:0007669"/>
    <property type="project" value="TreeGrafter"/>
</dbReference>
<evidence type="ECO:0000313" key="3">
    <source>
        <dbReference type="Proteomes" id="UP000271162"/>
    </source>
</evidence>
<dbReference type="AlphaFoldDB" id="A0A0N4YMX8"/>